<dbReference type="Gramene" id="PRQ49095">
    <property type="protein sequence ID" value="PRQ49095"/>
    <property type="gene ID" value="RchiOBHm_Chr2g0118091"/>
</dbReference>
<dbReference type="AlphaFoldDB" id="A0A2P6RRN8"/>
<dbReference type="Proteomes" id="UP000238479">
    <property type="component" value="Chromosome 2"/>
</dbReference>
<evidence type="ECO:0000313" key="2">
    <source>
        <dbReference type="Proteomes" id="UP000238479"/>
    </source>
</evidence>
<gene>
    <name evidence="1" type="ORF">RchiOBHm_Chr2g0118091</name>
</gene>
<protein>
    <submittedName>
        <fullName evidence="1">Uncharacterized protein</fullName>
    </submittedName>
</protein>
<keyword evidence="2" id="KW-1185">Reference proteome</keyword>
<organism evidence="1 2">
    <name type="scientific">Rosa chinensis</name>
    <name type="common">China rose</name>
    <dbReference type="NCBI Taxonomy" id="74649"/>
    <lineage>
        <taxon>Eukaryota</taxon>
        <taxon>Viridiplantae</taxon>
        <taxon>Streptophyta</taxon>
        <taxon>Embryophyta</taxon>
        <taxon>Tracheophyta</taxon>
        <taxon>Spermatophyta</taxon>
        <taxon>Magnoliopsida</taxon>
        <taxon>eudicotyledons</taxon>
        <taxon>Gunneridae</taxon>
        <taxon>Pentapetalae</taxon>
        <taxon>rosids</taxon>
        <taxon>fabids</taxon>
        <taxon>Rosales</taxon>
        <taxon>Rosaceae</taxon>
        <taxon>Rosoideae</taxon>
        <taxon>Rosoideae incertae sedis</taxon>
        <taxon>Rosa</taxon>
    </lineage>
</organism>
<sequence length="69" mass="8025">MPVISNCPCCRDQCDYTVSMAWKPILIKLKDLQKDPLHLTHLMVMAAGVYSNSLGYRVYWFQFSSYSFL</sequence>
<evidence type="ECO:0000313" key="1">
    <source>
        <dbReference type="EMBL" id="PRQ49095.1"/>
    </source>
</evidence>
<comment type="caution">
    <text evidence="1">The sequence shown here is derived from an EMBL/GenBank/DDBJ whole genome shotgun (WGS) entry which is preliminary data.</text>
</comment>
<accession>A0A2P6RRN8</accession>
<reference evidence="1 2" key="1">
    <citation type="journal article" date="2018" name="Nat. Genet.">
        <title>The Rosa genome provides new insights in the design of modern roses.</title>
        <authorList>
            <person name="Bendahmane M."/>
        </authorList>
    </citation>
    <scope>NUCLEOTIDE SEQUENCE [LARGE SCALE GENOMIC DNA]</scope>
    <source>
        <strain evidence="2">cv. Old Blush</strain>
    </source>
</reference>
<name>A0A2P6RRN8_ROSCH</name>
<dbReference type="EMBL" id="PDCK01000040">
    <property type="protein sequence ID" value="PRQ49095.1"/>
    <property type="molecule type" value="Genomic_DNA"/>
</dbReference>
<proteinExistence type="predicted"/>